<dbReference type="CDD" id="cd00303">
    <property type="entry name" value="retropepsin_like"/>
    <property type="match status" value="1"/>
</dbReference>
<protein>
    <submittedName>
        <fullName evidence="4">Uncharacterized protein LOC104732259</fullName>
    </submittedName>
</protein>
<dbReference type="PANTHER" id="PTHR15503">
    <property type="entry name" value="LDOC1 RELATED"/>
    <property type="match status" value="1"/>
</dbReference>
<gene>
    <name evidence="4" type="primary">LOC104732259</name>
</gene>
<feature type="compositionally biased region" description="Polar residues" evidence="1">
    <location>
        <begin position="38"/>
        <end position="51"/>
    </location>
</feature>
<sequence length="651" mass="74830">MADSRSRFEQVIAEQNEKIDKNMTELLKAIRSISDKVNNTSSRGLQHRQSYPTASETSETVSPSPEVVRGHNSGMNSNYSAVTCLSKLDFHRFSGERVREWLFEMEQFFSLDFTPEVLKVRIASSHLEGVAAKWHQSLFESDFGVKLLSDWGRYKLLLQKRFAEMVDDPIAELNQLQEIDGIDEYHTRFESIRTRLNLSEESLVSVYLRGLQMDTQINVRMFQPHSIRQCLMLGRLYERSHPKKNNLNNRYVAKWSGSSIQSKGILSPKPELVHKTVLPSTIEKQVDTIAQPHKKACGESEEVQVEKVVIAHILVNAISGAYDCRTMRVKGSYGKQVLYILIESGSTHNFMDSKVAEKLKCVLKPASMAQVSVNDGKLLKVDASIDKFQWEFRGTKFQTDLMVLPWGGCDMVLGKQWLDTLESITCDLEKLMMQFRIGHRKVLLQGIRQGSVRDMKAIKLNKLREDQLQLSMIDGPEVPAGELMLVCSLEAKHQSDQTKSEEEHMVQQEHSVDRKKLQHELVGETDFTVEVVDWYERSPSVKKEEPACVNINEFISFSQVIFSVMVFHVWYKRKFKHLQAVLEGRDALILQQSLLDNEGFQIKHKWPFKLLSSILELELYLDRLVPNYAPQFHSLRLIILMSMGLFTKLRS</sequence>
<feature type="compositionally biased region" description="Low complexity" evidence="1">
    <location>
        <begin position="52"/>
        <end position="67"/>
    </location>
</feature>
<dbReference type="GeneID" id="104732259"/>
<dbReference type="Pfam" id="PF03732">
    <property type="entry name" value="Retrotrans_gag"/>
    <property type="match status" value="1"/>
</dbReference>
<organism evidence="3 4">
    <name type="scientific">Camelina sativa</name>
    <name type="common">False flax</name>
    <name type="synonym">Myagrum sativum</name>
    <dbReference type="NCBI Taxonomy" id="90675"/>
    <lineage>
        <taxon>Eukaryota</taxon>
        <taxon>Viridiplantae</taxon>
        <taxon>Streptophyta</taxon>
        <taxon>Embryophyta</taxon>
        <taxon>Tracheophyta</taxon>
        <taxon>Spermatophyta</taxon>
        <taxon>Magnoliopsida</taxon>
        <taxon>eudicotyledons</taxon>
        <taxon>Gunneridae</taxon>
        <taxon>Pentapetalae</taxon>
        <taxon>rosids</taxon>
        <taxon>malvids</taxon>
        <taxon>Brassicales</taxon>
        <taxon>Brassicaceae</taxon>
        <taxon>Camelineae</taxon>
        <taxon>Camelina</taxon>
    </lineage>
</organism>
<reference evidence="4" key="2">
    <citation type="submission" date="2025-08" db="UniProtKB">
        <authorList>
            <consortium name="RefSeq"/>
        </authorList>
    </citation>
    <scope>IDENTIFICATION</scope>
    <source>
        <tissue evidence="4">Leaf</tissue>
    </source>
</reference>
<dbReference type="Proteomes" id="UP000694864">
    <property type="component" value="Chromosome 12"/>
</dbReference>
<evidence type="ECO:0000313" key="4">
    <source>
        <dbReference type="RefSeq" id="XP_010450099.1"/>
    </source>
</evidence>
<evidence type="ECO:0000256" key="1">
    <source>
        <dbReference type="SAM" id="MobiDB-lite"/>
    </source>
</evidence>
<dbReference type="PANTHER" id="PTHR15503:SF22">
    <property type="entry name" value="TRANSPOSON TY3-I GAG POLYPROTEIN"/>
    <property type="match status" value="1"/>
</dbReference>
<keyword evidence="3" id="KW-1185">Reference proteome</keyword>
<dbReference type="Pfam" id="PF08284">
    <property type="entry name" value="RVP_2"/>
    <property type="match status" value="1"/>
</dbReference>
<evidence type="ECO:0000313" key="3">
    <source>
        <dbReference type="Proteomes" id="UP000694864"/>
    </source>
</evidence>
<dbReference type="RefSeq" id="XP_010450099.1">
    <property type="nucleotide sequence ID" value="XM_010451797.2"/>
</dbReference>
<dbReference type="InterPro" id="IPR032567">
    <property type="entry name" value="RTL1-rel"/>
</dbReference>
<reference evidence="3" key="1">
    <citation type="journal article" date="2014" name="Nat. Commun.">
        <title>The emerging biofuel crop Camelina sativa retains a highly undifferentiated hexaploid genome structure.</title>
        <authorList>
            <person name="Kagale S."/>
            <person name="Koh C."/>
            <person name="Nixon J."/>
            <person name="Bollina V."/>
            <person name="Clarke W.E."/>
            <person name="Tuteja R."/>
            <person name="Spillane C."/>
            <person name="Robinson S.J."/>
            <person name="Links M.G."/>
            <person name="Clarke C."/>
            <person name="Higgins E.E."/>
            <person name="Huebert T."/>
            <person name="Sharpe A.G."/>
            <person name="Parkin I.A."/>
        </authorList>
    </citation>
    <scope>NUCLEOTIDE SEQUENCE [LARGE SCALE GENOMIC DNA]</scope>
    <source>
        <strain evidence="3">cv. DH55</strain>
    </source>
</reference>
<dbReference type="InterPro" id="IPR021109">
    <property type="entry name" value="Peptidase_aspartic_dom_sf"/>
</dbReference>
<name>A0ABM0V376_CAMSA</name>
<feature type="domain" description="Retrotransposon gag" evidence="2">
    <location>
        <begin position="121"/>
        <end position="212"/>
    </location>
</feature>
<feature type="region of interest" description="Disordered" evidence="1">
    <location>
        <begin position="38"/>
        <end position="73"/>
    </location>
</feature>
<dbReference type="InterPro" id="IPR005162">
    <property type="entry name" value="Retrotrans_gag_dom"/>
</dbReference>
<proteinExistence type="predicted"/>
<accession>A0ABM0V376</accession>
<evidence type="ECO:0000259" key="2">
    <source>
        <dbReference type="Pfam" id="PF03732"/>
    </source>
</evidence>
<dbReference type="Gene3D" id="2.40.70.10">
    <property type="entry name" value="Acid Proteases"/>
    <property type="match status" value="1"/>
</dbReference>